<sequence>MAVVVQSYQSITNGQQAYPSEFDNDVVCLEQHNKQRAAVGVRPLIWNPFLIIESEKYMATIDPDGQTITGRMLGRRRKRKKKKKEEQPVEKGEQCAEFSGTWNSIFETTAQEVKDVQKLQPDWTYSDAVANQFDATTMVIWWDHNQVGCAVMDRRRVCCYDTPGNILDAKIVNHPVIGLLLNGLPPPNPAPPGPTRLDGSGRQ</sequence>
<gene>
    <name evidence="3" type="primary">AlNc14C160G7743</name>
    <name evidence="3" type="ORF">ALNC14_087350</name>
</gene>
<dbReference type="EMBL" id="FR824205">
    <property type="protein sequence ID" value="CCA22592.1"/>
    <property type="molecule type" value="Genomic_DNA"/>
</dbReference>
<dbReference type="SUPFAM" id="SSF55797">
    <property type="entry name" value="PR-1-like"/>
    <property type="match status" value="1"/>
</dbReference>
<protein>
    <submittedName>
        <fullName evidence="3">AlNc14C160G7743 protein</fullName>
    </submittedName>
</protein>
<feature type="compositionally biased region" description="Pro residues" evidence="1">
    <location>
        <begin position="184"/>
        <end position="194"/>
    </location>
</feature>
<dbReference type="Gene3D" id="3.40.33.10">
    <property type="entry name" value="CAP"/>
    <property type="match status" value="1"/>
</dbReference>
<dbReference type="InterPro" id="IPR035940">
    <property type="entry name" value="CAP_sf"/>
</dbReference>
<dbReference type="HOGENOM" id="CLU_1351027_0_0_1"/>
<evidence type="ECO:0000313" key="3">
    <source>
        <dbReference type="EMBL" id="CCA22592.1"/>
    </source>
</evidence>
<accession>F0WMQ7</accession>
<name>F0WMQ7_9STRA</name>
<dbReference type="AlphaFoldDB" id="F0WMQ7"/>
<proteinExistence type="predicted"/>
<evidence type="ECO:0000256" key="1">
    <source>
        <dbReference type="SAM" id="MobiDB-lite"/>
    </source>
</evidence>
<reference evidence="3" key="2">
    <citation type="submission" date="2011-02" db="EMBL/GenBank/DDBJ databases">
        <authorList>
            <person name="MacLean D."/>
        </authorList>
    </citation>
    <scope>NUCLEOTIDE SEQUENCE</scope>
</reference>
<feature type="domain" description="SCP" evidence="2">
    <location>
        <begin position="29"/>
        <end position="153"/>
    </location>
</feature>
<dbReference type="InterPro" id="IPR014044">
    <property type="entry name" value="CAP_dom"/>
</dbReference>
<organism evidence="3">
    <name type="scientific">Albugo laibachii Nc14</name>
    <dbReference type="NCBI Taxonomy" id="890382"/>
    <lineage>
        <taxon>Eukaryota</taxon>
        <taxon>Sar</taxon>
        <taxon>Stramenopiles</taxon>
        <taxon>Oomycota</taxon>
        <taxon>Peronosporomycetes</taxon>
        <taxon>Albuginales</taxon>
        <taxon>Albuginaceae</taxon>
        <taxon>Albugo</taxon>
    </lineage>
</organism>
<evidence type="ECO:0000259" key="2">
    <source>
        <dbReference type="Pfam" id="PF00188"/>
    </source>
</evidence>
<feature type="region of interest" description="Disordered" evidence="1">
    <location>
        <begin position="184"/>
        <end position="203"/>
    </location>
</feature>
<dbReference type="Pfam" id="PF00188">
    <property type="entry name" value="CAP"/>
    <property type="match status" value="1"/>
</dbReference>
<reference evidence="3" key="1">
    <citation type="journal article" date="2011" name="PLoS Biol.">
        <title>Gene gain and loss during evolution of obligate parasitism in the white rust pathogen of Arabidopsis thaliana.</title>
        <authorList>
            <person name="Kemen E."/>
            <person name="Gardiner A."/>
            <person name="Schultz-Larsen T."/>
            <person name="Kemen A.C."/>
            <person name="Balmuth A.L."/>
            <person name="Robert-Seilaniantz A."/>
            <person name="Bailey K."/>
            <person name="Holub E."/>
            <person name="Studholme D.J."/>
            <person name="Maclean D."/>
            <person name="Jones J.D."/>
        </authorList>
    </citation>
    <scope>NUCLEOTIDE SEQUENCE</scope>
</reference>